<protein>
    <submittedName>
        <fullName evidence="3">Glycerate 2-kinase</fullName>
    </submittedName>
</protein>
<dbReference type="SUPFAM" id="SSF82544">
    <property type="entry name" value="GckA/TtuD-like"/>
    <property type="match status" value="1"/>
</dbReference>
<dbReference type="Proteomes" id="UP000183104">
    <property type="component" value="Unassembled WGS sequence"/>
</dbReference>
<name>A0A1G5HAR4_9GAMM</name>
<sequence>MTWSNRMRADAEAALSAALATADPARGVAEWLRDHPRAGPGRRVVVAMGKAACAMAAGAVAEGGVDPADVLVITKDGHGARCPEGARFLEAGHPRPDGRSLAAGAAILEWVVGLGARDELLLLVSGGASALADALPPGIPPGDWYAANEALVGAGLPIEAINAVRKHCSQLKGGQLARAAAPARVTALLLSDVIGDDPAVIGSGPAAPDPSTFDDALAALHGLSGIPDSLRAHLEAGRGGHRAETPVELPNSRNVVVGSNRQALESAAEALRERGYGALILTGRLQGEAREVARAVGAVALEAAATAVPAPPPVALLWGGETTVTLGPESGEGGRNQEMALAMGEDLAGTEGVGVLCAGTDGTDGPTDAAGGWVDGTTWDRAREAGWSIRGSLAGHDSGSLLEALGDRVVTGPTGTNVMDLCLALVSPKRPWTQSDSSAN</sequence>
<dbReference type="InterPro" id="IPR039760">
    <property type="entry name" value="MOFRL_protein"/>
</dbReference>
<dbReference type="Gene3D" id="3.40.50.10180">
    <property type="entry name" value="Glycerate kinase, MOFRL-like N-terminal domain"/>
    <property type="match status" value="1"/>
</dbReference>
<dbReference type="InterPro" id="IPR007835">
    <property type="entry name" value="MOFRL"/>
</dbReference>
<dbReference type="PANTHER" id="PTHR12227:SF0">
    <property type="entry name" value="GLYCERATE KINASE"/>
    <property type="match status" value="1"/>
</dbReference>
<dbReference type="InterPro" id="IPR037035">
    <property type="entry name" value="GK-like_C_sf"/>
</dbReference>
<organism evidence="3 4">
    <name type="scientific">Thiohalorhabdus denitrificans</name>
    <dbReference type="NCBI Taxonomy" id="381306"/>
    <lineage>
        <taxon>Bacteria</taxon>
        <taxon>Pseudomonadati</taxon>
        <taxon>Pseudomonadota</taxon>
        <taxon>Gammaproteobacteria</taxon>
        <taxon>Thiohalorhabdales</taxon>
        <taxon>Thiohalorhabdaceae</taxon>
        <taxon>Thiohalorhabdus</taxon>
    </lineage>
</organism>
<dbReference type="InterPro" id="IPR038614">
    <property type="entry name" value="GK_N_sf"/>
</dbReference>
<dbReference type="PANTHER" id="PTHR12227">
    <property type="entry name" value="GLYCERATE KINASE"/>
    <property type="match status" value="1"/>
</dbReference>
<dbReference type="GO" id="GO:0005737">
    <property type="term" value="C:cytoplasm"/>
    <property type="evidence" value="ECO:0007669"/>
    <property type="project" value="TreeGrafter"/>
</dbReference>
<dbReference type="GO" id="GO:0008887">
    <property type="term" value="F:glycerate kinase activity"/>
    <property type="evidence" value="ECO:0007669"/>
    <property type="project" value="InterPro"/>
</dbReference>
<dbReference type="AlphaFoldDB" id="A0A1G5HAR4"/>
<keyword evidence="3" id="KW-0808">Transferase</keyword>
<accession>A0A1G5HAR4</accession>
<reference evidence="4" key="1">
    <citation type="submission" date="2016-10" db="EMBL/GenBank/DDBJ databases">
        <authorList>
            <person name="Varghese N."/>
        </authorList>
    </citation>
    <scope>NUCLEOTIDE SEQUENCE [LARGE SCALE GENOMIC DNA]</scope>
    <source>
        <strain evidence="4">HL 19</strain>
    </source>
</reference>
<keyword evidence="3" id="KW-0418">Kinase</keyword>
<keyword evidence="4" id="KW-1185">Reference proteome</keyword>
<evidence type="ECO:0000259" key="2">
    <source>
        <dbReference type="Pfam" id="PF13660"/>
    </source>
</evidence>
<evidence type="ECO:0000313" key="3">
    <source>
        <dbReference type="EMBL" id="SCY60972.1"/>
    </source>
</evidence>
<dbReference type="InterPro" id="IPR025286">
    <property type="entry name" value="MOFRL_assoc_dom"/>
</dbReference>
<proteinExistence type="predicted"/>
<feature type="domain" description="MOFRL" evidence="1">
    <location>
        <begin position="314"/>
        <end position="420"/>
    </location>
</feature>
<dbReference type="Pfam" id="PF05161">
    <property type="entry name" value="MOFRL"/>
    <property type="match status" value="1"/>
</dbReference>
<feature type="domain" description="MOFRL-associated" evidence="2">
    <location>
        <begin position="11"/>
        <end position="235"/>
    </location>
</feature>
<gene>
    <name evidence="3" type="ORF">SAMN05661077_2669</name>
</gene>
<dbReference type="STRING" id="381306.AN478_06530"/>
<dbReference type="Pfam" id="PF13660">
    <property type="entry name" value="DUF4147"/>
    <property type="match status" value="1"/>
</dbReference>
<evidence type="ECO:0000259" key="1">
    <source>
        <dbReference type="Pfam" id="PF05161"/>
    </source>
</evidence>
<evidence type="ECO:0000313" key="4">
    <source>
        <dbReference type="Proteomes" id="UP000183104"/>
    </source>
</evidence>
<dbReference type="EMBL" id="FMUN01000008">
    <property type="protein sequence ID" value="SCY60972.1"/>
    <property type="molecule type" value="Genomic_DNA"/>
</dbReference>
<dbReference type="Gene3D" id="3.40.1480.10">
    <property type="entry name" value="MOFRL domain"/>
    <property type="match status" value="1"/>
</dbReference>